<reference evidence="1 2" key="1">
    <citation type="submission" date="2021-03" db="EMBL/GenBank/DDBJ databases">
        <title>Sequencing the genomes of 1000 actinobacteria strains.</title>
        <authorList>
            <person name="Klenk H.-P."/>
        </authorList>
    </citation>
    <scope>NUCLEOTIDE SEQUENCE [LARGE SCALE GENOMIC DNA]</scope>
    <source>
        <strain evidence="1 2">DSM 46670</strain>
    </source>
</reference>
<sequence length="62" mass="6600">MTQANDGPAEQSAPDGVVVPFRRREVEVQLPDVPPVITPSVATALLRLLLNAHQATEGKRAA</sequence>
<evidence type="ECO:0000313" key="1">
    <source>
        <dbReference type="EMBL" id="MBP2329545.1"/>
    </source>
</evidence>
<organism evidence="1 2">
    <name type="scientific">Kibdelosporangium banguiense</name>
    <dbReference type="NCBI Taxonomy" id="1365924"/>
    <lineage>
        <taxon>Bacteria</taxon>
        <taxon>Bacillati</taxon>
        <taxon>Actinomycetota</taxon>
        <taxon>Actinomycetes</taxon>
        <taxon>Pseudonocardiales</taxon>
        <taxon>Pseudonocardiaceae</taxon>
        <taxon>Kibdelosporangium</taxon>
    </lineage>
</organism>
<proteinExistence type="predicted"/>
<keyword evidence="2" id="KW-1185">Reference proteome</keyword>
<dbReference type="Proteomes" id="UP001519332">
    <property type="component" value="Unassembled WGS sequence"/>
</dbReference>
<dbReference type="EMBL" id="JAGINW010000001">
    <property type="protein sequence ID" value="MBP2329545.1"/>
    <property type="molecule type" value="Genomic_DNA"/>
</dbReference>
<comment type="caution">
    <text evidence="1">The sequence shown here is derived from an EMBL/GenBank/DDBJ whole genome shotgun (WGS) entry which is preliminary data.</text>
</comment>
<evidence type="ECO:0000313" key="2">
    <source>
        <dbReference type="Proteomes" id="UP001519332"/>
    </source>
</evidence>
<name>A0ABS4TYR7_9PSEU</name>
<evidence type="ECO:0008006" key="3">
    <source>
        <dbReference type="Google" id="ProtNLM"/>
    </source>
</evidence>
<protein>
    <recommendedName>
        <fullName evidence="3">FXSXX-COOH protein</fullName>
    </recommendedName>
</protein>
<gene>
    <name evidence="1" type="ORF">JOF56_009930</name>
</gene>
<accession>A0ABS4TYR7</accession>
<dbReference type="RefSeq" id="WP_209646304.1">
    <property type="nucleotide sequence ID" value="NZ_JAGINW010000001.1"/>
</dbReference>